<comment type="caution">
    <text evidence="3">The sequence shown here is derived from an EMBL/GenBank/DDBJ whole genome shotgun (WGS) entry which is preliminary data.</text>
</comment>
<dbReference type="AlphaFoldDB" id="A0A9D1LTW8"/>
<feature type="transmembrane region" description="Helical" evidence="1">
    <location>
        <begin position="116"/>
        <end position="134"/>
    </location>
</feature>
<dbReference type="GO" id="GO:0008237">
    <property type="term" value="F:metallopeptidase activity"/>
    <property type="evidence" value="ECO:0007669"/>
    <property type="project" value="UniProtKB-KW"/>
</dbReference>
<feature type="transmembrane region" description="Helical" evidence="1">
    <location>
        <begin position="226"/>
        <end position="244"/>
    </location>
</feature>
<dbReference type="InterPro" id="IPR003675">
    <property type="entry name" value="Rce1/LyrA-like_dom"/>
</dbReference>
<feature type="transmembrane region" description="Helical" evidence="1">
    <location>
        <begin position="7"/>
        <end position="30"/>
    </location>
</feature>
<feature type="transmembrane region" description="Helical" evidence="1">
    <location>
        <begin position="36"/>
        <end position="58"/>
    </location>
</feature>
<protein>
    <submittedName>
        <fullName evidence="3">CPBP family intramembrane metalloprotease</fullName>
    </submittedName>
</protein>
<keyword evidence="3" id="KW-0378">Hydrolase</keyword>
<dbReference type="EMBL" id="DVND01000019">
    <property type="protein sequence ID" value="HIU47906.1"/>
    <property type="molecule type" value="Genomic_DNA"/>
</dbReference>
<evidence type="ECO:0000256" key="1">
    <source>
        <dbReference type="SAM" id="Phobius"/>
    </source>
</evidence>
<dbReference type="PANTHER" id="PTHR36435:SF1">
    <property type="entry name" value="CAAX AMINO TERMINAL PROTEASE FAMILY PROTEIN"/>
    <property type="match status" value="1"/>
</dbReference>
<accession>A0A9D1LTW8</accession>
<evidence type="ECO:0000313" key="4">
    <source>
        <dbReference type="Proteomes" id="UP000824111"/>
    </source>
</evidence>
<keyword evidence="3" id="KW-0645">Protease</keyword>
<feature type="transmembrane region" description="Helical" evidence="1">
    <location>
        <begin position="193"/>
        <end position="214"/>
    </location>
</feature>
<keyword evidence="1" id="KW-1133">Transmembrane helix</keyword>
<evidence type="ECO:0000313" key="3">
    <source>
        <dbReference type="EMBL" id="HIU47906.1"/>
    </source>
</evidence>
<sequence length="302" mass="33101">MNRGYQIAWWLALLAVVLIQIPPALLMLLYPLINTYLASLVGECFLFVPIGIGMLLLYTNGTPLAVECCFDKSRTGYYIVLPLAVSRFIILAMVPLNALLNLLFGPQPDEFMGMQTAGDILLAFAVLCIAAPVLEELLCRGVMMKLLEPYGALAAIFISALIFTMMHMDIRSMAPIFFLGILFGLVRYSSGSLLACIIMHAVFNGVSLLTMLLYELQAVWVDGLSVFFTVALAALAPVLLWRYFKTENGLWRVAVTAPGAAKIGVSVGSILFLALVVLFNGAVMINWIVSGDWMNYFSQSGF</sequence>
<feature type="transmembrane region" description="Helical" evidence="1">
    <location>
        <begin position="170"/>
        <end position="186"/>
    </location>
</feature>
<gene>
    <name evidence="3" type="ORF">IAB04_00925</name>
</gene>
<dbReference type="InterPro" id="IPR052710">
    <property type="entry name" value="CAAX_protease"/>
</dbReference>
<feature type="transmembrane region" description="Helical" evidence="1">
    <location>
        <begin position="265"/>
        <end position="289"/>
    </location>
</feature>
<dbReference type="PANTHER" id="PTHR36435">
    <property type="entry name" value="SLR1288 PROTEIN"/>
    <property type="match status" value="1"/>
</dbReference>
<keyword evidence="3" id="KW-0482">Metalloprotease</keyword>
<keyword evidence="1" id="KW-0472">Membrane</keyword>
<name>A0A9D1LTW8_9FIRM</name>
<dbReference type="Pfam" id="PF02517">
    <property type="entry name" value="Rce1-like"/>
    <property type="match status" value="1"/>
</dbReference>
<evidence type="ECO:0000259" key="2">
    <source>
        <dbReference type="Pfam" id="PF02517"/>
    </source>
</evidence>
<reference evidence="3" key="2">
    <citation type="journal article" date="2021" name="PeerJ">
        <title>Extensive microbial diversity within the chicken gut microbiome revealed by metagenomics and culture.</title>
        <authorList>
            <person name="Gilroy R."/>
            <person name="Ravi A."/>
            <person name="Getino M."/>
            <person name="Pursley I."/>
            <person name="Horton D.L."/>
            <person name="Alikhan N.F."/>
            <person name="Baker D."/>
            <person name="Gharbi K."/>
            <person name="Hall N."/>
            <person name="Watson M."/>
            <person name="Adriaenssens E.M."/>
            <person name="Foster-Nyarko E."/>
            <person name="Jarju S."/>
            <person name="Secka A."/>
            <person name="Antonio M."/>
            <person name="Oren A."/>
            <person name="Chaudhuri R.R."/>
            <person name="La Ragione R."/>
            <person name="Hildebrand F."/>
            <person name="Pallen M.J."/>
        </authorList>
    </citation>
    <scope>NUCLEOTIDE SEQUENCE</scope>
    <source>
        <strain evidence="3">ChiSjej4B22-9803</strain>
    </source>
</reference>
<feature type="transmembrane region" description="Helical" evidence="1">
    <location>
        <begin position="146"/>
        <end position="164"/>
    </location>
</feature>
<dbReference type="Proteomes" id="UP000824111">
    <property type="component" value="Unassembled WGS sequence"/>
</dbReference>
<keyword evidence="1" id="KW-0812">Transmembrane</keyword>
<reference evidence="3" key="1">
    <citation type="submission" date="2020-10" db="EMBL/GenBank/DDBJ databases">
        <authorList>
            <person name="Gilroy R."/>
        </authorList>
    </citation>
    <scope>NUCLEOTIDE SEQUENCE</scope>
    <source>
        <strain evidence="3">ChiSjej4B22-9803</strain>
    </source>
</reference>
<dbReference type="GO" id="GO:0080120">
    <property type="term" value="P:CAAX-box protein maturation"/>
    <property type="evidence" value="ECO:0007669"/>
    <property type="project" value="UniProtKB-ARBA"/>
</dbReference>
<dbReference type="GO" id="GO:0004175">
    <property type="term" value="F:endopeptidase activity"/>
    <property type="evidence" value="ECO:0007669"/>
    <property type="project" value="UniProtKB-ARBA"/>
</dbReference>
<feature type="transmembrane region" description="Helical" evidence="1">
    <location>
        <begin position="79"/>
        <end position="104"/>
    </location>
</feature>
<organism evidence="3 4">
    <name type="scientific">Candidatus Avimonoglobus intestinipullorum</name>
    <dbReference type="NCBI Taxonomy" id="2840699"/>
    <lineage>
        <taxon>Bacteria</taxon>
        <taxon>Bacillati</taxon>
        <taxon>Bacillota</taxon>
        <taxon>Clostridia</taxon>
        <taxon>Eubacteriales</taxon>
        <taxon>Candidatus Avimonoglobus</taxon>
    </lineage>
</organism>
<feature type="domain" description="CAAX prenyl protease 2/Lysostaphin resistance protein A-like" evidence="2">
    <location>
        <begin position="120"/>
        <end position="205"/>
    </location>
</feature>
<proteinExistence type="predicted"/>